<protein>
    <submittedName>
        <fullName evidence="2">Uncharacterized protein</fullName>
    </submittedName>
</protein>
<comment type="caution">
    <text evidence="2">The sequence shown here is derived from an EMBL/GenBank/DDBJ whole genome shotgun (WGS) entry which is preliminary data.</text>
</comment>
<proteinExistence type="predicted"/>
<reference evidence="2 3" key="1">
    <citation type="journal article" date="2015" name="Genome Biol.">
        <title>Comparative genomics of Steinernema reveals deeply conserved gene regulatory networks.</title>
        <authorList>
            <person name="Dillman A.R."/>
            <person name="Macchietto M."/>
            <person name="Porter C.F."/>
            <person name="Rogers A."/>
            <person name="Williams B."/>
            <person name="Antoshechkin I."/>
            <person name="Lee M.M."/>
            <person name="Goodwin Z."/>
            <person name="Lu X."/>
            <person name="Lewis E.E."/>
            <person name="Goodrich-Blair H."/>
            <person name="Stock S.P."/>
            <person name="Adams B.J."/>
            <person name="Sternberg P.W."/>
            <person name="Mortazavi A."/>
        </authorList>
    </citation>
    <scope>NUCLEOTIDE SEQUENCE [LARGE SCALE GENOMIC DNA]</scope>
    <source>
        <strain evidence="2 3">ALL</strain>
    </source>
</reference>
<organism evidence="2 3">
    <name type="scientific">Steinernema carpocapsae</name>
    <name type="common">Entomopathogenic nematode</name>
    <dbReference type="NCBI Taxonomy" id="34508"/>
    <lineage>
        <taxon>Eukaryota</taxon>
        <taxon>Metazoa</taxon>
        <taxon>Ecdysozoa</taxon>
        <taxon>Nematoda</taxon>
        <taxon>Chromadorea</taxon>
        <taxon>Rhabditida</taxon>
        <taxon>Tylenchina</taxon>
        <taxon>Panagrolaimomorpha</taxon>
        <taxon>Strongyloidoidea</taxon>
        <taxon>Steinernematidae</taxon>
        <taxon>Steinernema</taxon>
    </lineage>
</organism>
<feature type="region of interest" description="Disordered" evidence="1">
    <location>
        <begin position="76"/>
        <end position="103"/>
    </location>
</feature>
<dbReference type="Proteomes" id="UP000298663">
    <property type="component" value="Unassembled WGS sequence"/>
</dbReference>
<evidence type="ECO:0000313" key="3">
    <source>
        <dbReference type="Proteomes" id="UP000298663"/>
    </source>
</evidence>
<reference evidence="2 3" key="2">
    <citation type="journal article" date="2019" name="G3 (Bethesda)">
        <title>Hybrid Assembly of the Genome of the Entomopathogenic Nematode Steinernema carpocapsae Identifies the X-Chromosome.</title>
        <authorList>
            <person name="Serra L."/>
            <person name="Macchietto M."/>
            <person name="Macias-Munoz A."/>
            <person name="McGill C.J."/>
            <person name="Rodriguez I.M."/>
            <person name="Rodriguez B."/>
            <person name="Murad R."/>
            <person name="Mortazavi A."/>
        </authorList>
    </citation>
    <scope>NUCLEOTIDE SEQUENCE [LARGE SCALE GENOMIC DNA]</scope>
    <source>
        <strain evidence="2 3">ALL</strain>
    </source>
</reference>
<dbReference type="EMBL" id="AZBU02000006">
    <property type="protein sequence ID" value="TKR72217.1"/>
    <property type="molecule type" value="Genomic_DNA"/>
</dbReference>
<gene>
    <name evidence="2" type="ORF">L596_019703</name>
</gene>
<evidence type="ECO:0000313" key="2">
    <source>
        <dbReference type="EMBL" id="TKR72217.1"/>
    </source>
</evidence>
<accession>A0A4U5MRB8</accession>
<feature type="region of interest" description="Disordered" evidence="1">
    <location>
        <begin position="1"/>
        <end position="23"/>
    </location>
</feature>
<evidence type="ECO:0000256" key="1">
    <source>
        <dbReference type="SAM" id="MobiDB-lite"/>
    </source>
</evidence>
<sequence>MASSKSNPPIAAPEAPKERLQEIPLQDIKVKKPFSIPKDHPNPQTRQIFAKERAYMNIMQKLETAQYEHFVANFEKDDEAKKNAPEAPKEPEEDSEEARNKRISRLKVKDQDYLRIVHRMATVQYEDYMKKFRS</sequence>
<keyword evidence="3" id="KW-1185">Reference proteome</keyword>
<dbReference type="AlphaFoldDB" id="A0A4U5MRB8"/>
<name>A0A4U5MRB8_STECR</name>
<feature type="compositionally biased region" description="Basic and acidic residues" evidence="1">
    <location>
        <begin position="76"/>
        <end position="90"/>
    </location>
</feature>